<evidence type="ECO:0008006" key="4">
    <source>
        <dbReference type="Google" id="ProtNLM"/>
    </source>
</evidence>
<dbReference type="AlphaFoldDB" id="A0A6A4YJY0"/>
<dbReference type="InterPro" id="IPR036187">
    <property type="entry name" value="DNA_mismatch_repair_MutS_sf"/>
</dbReference>
<dbReference type="PANTHER" id="PTHR11361:SF34">
    <property type="entry name" value="DNA MISMATCH REPAIR PROTEIN MSH1, MITOCHONDRIAL"/>
    <property type="match status" value="1"/>
</dbReference>
<feature type="domain" description="DNA mismatch repair protein MutS connector" evidence="1">
    <location>
        <begin position="24"/>
        <end position="151"/>
    </location>
</feature>
<dbReference type="GO" id="GO:0140664">
    <property type="term" value="F:ATP-dependent DNA damage sensor activity"/>
    <property type="evidence" value="ECO:0007669"/>
    <property type="project" value="InterPro"/>
</dbReference>
<dbReference type="GO" id="GO:0006298">
    <property type="term" value="P:mismatch repair"/>
    <property type="evidence" value="ECO:0007669"/>
    <property type="project" value="InterPro"/>
</dbReference>
<proteinExistence type="predicted"/>
<feature type="non-terminal residue" evidence="3">
    <location>
        <position position="318"/>
    </location>
</feature>
<comment type="caution">
    <text evidence="3">The sequence shown here is derived from an EMBL/GenBank/DDBJ whole genome shotgun (WGS) entry which is preliminary data.</text>
</comment>
<dbReference type="Gene3D" id="1.10.1420.10">
    <property type="match status" value="1"/>
</dbReference>
<dbReference type="GO" id="GO:0005524">
    <property type="term" value="F:ATP binding"/>
    <property type="evidence" value="ECO:0007669"/>
    <property type="project" value="InterPro"/>
</dbReference>
<dbReference type="InterPro" id="IPR007860">
    <property type="entry name" value="DNA_mmatch_repair_MutS_con_dom"/>
</dbReference>
<dbReference type="OrthoDB" id="166201at2759"/>
<dbReference type="InterPro" id="IPR007696">
    <property type="entry name" value="DNA_mismatch_repair_MutS_core"/>
</dbReference>
<dbReference type="PANTHER" id="PTHR11361">
    <property type="entry name" value="DNA MISMATCH REPAIR PROTEIN MUTS FAMILY MEMBER"/>
    <property type="match status" value="1"/>
</dbReference>
<dbReference type="InterPro" id="IPR045076">
    <property type="entry name" value="MutS"/>
</dbReference>
<protein>
    <recommendedName>
        <fullName evidence="4">DNA mismatch repair protein MutS core domain-containing protein</fullName>
    </recommendedName>
</protein>
<dbReference type="EMBL" id="VJMH01005390">
    <property type="protein sequence ID" value="KAF0696493.1"/>
    <property type="molecule type" value="Genomic_DNA"/>
</dbReference>
<evidence type="ECO:0000313" key="3">
    <source>
        <dbReference type="EMBL" id="KAF0696493.1"/>
    </source>
</evidence>
<dbReference type="Gene3D" id="3.30.420.110">
    <property type="entry name" value="MutS, connector domain"/>
    <property type="match status" value="1"/>
</dbReference>
<accession>A0A6A4YJY0</accession>
<dbReference type="GO" id="GO:0005634">
    <property type="term" value="C:nucleus"/>
    <property type="evidence" value="ECO:0007669"/>
    <property type="project" value="TreeGrafter"/>
</dbReference>
<dbReference type="GO" id="GO:0030983">
    <property type="term" value="F:mismatched DNA binding"/>
    <property type="evidence" value="ECO:0007669"/>
    <property type="project" value="InterPro"/>
</dbReference>
<dbReference type="SUPFAM" id="SSF48334">
    <property type="entry name" value="DNA repair protein MutS, domain III"/>
    <property type="match status" value="1"/>
</dbReference>
<reference evidence="3" key="1">
    <citation type="submission" date="2019-06" db="EMBL/GenBank/DDBJ databases">
        <title>Genomics analysis of Aphanomyces spp. identifies a new class of oomycete effector associated with host adaptation.</title>
        <authorList>
            <person name="Gaulin E."/>
        </authorList>
    </citation>
    <scope>NUCLEOTIDE SEQUENCE</scope>
    <source>
        <strain evidence="3">CBS 578.67</strain>
    </source>
</reference>
<feature type="domain" description="DNA mismatch repair protein MutS core" evidence="2">
    <location>
        <begin position="177"/>
        <end position="310"/>
    </location>
</feature>
<organism evidence="3">
    <name type="scientific">Aphanomyces stellatus</name>
    <dbReference type="NCBI Taxonomy" id="120398"/>
    <lineage>
        <taxon>Eukaryota</taxon>
        <taxon>Sar</taxon>
        <taxon>Stramenopiles</taxon>
        <taxon>Oomycota</taxon>
        <taxon>Saprolegniomycetes</taxon>
        <taxon>Saprolegniales</taxon>
        <taxon>Verrucalvaceae</taxon>
        <taxon>Aphanomyces</taxon>
    </lineage>
</organism>
<sequence length="318" mass="35428">MVPAGMRSKTPRLATATTNSRRAFIAVIAEGKSREVGVCGIDTSAPHELLISCMVDTHTFMETISLLDSYQPAEILLVETNKSRRLHEEIKKHFKNSMCRVIAIARKYYDQAKGADDLKRIAMNCLDMSLLKNYIVMGSVACLVKYVEFIQGIYIAKQTIKVVVNTASPVMLMDYTSIAALEIMRGAKSGSVKQSLVSKIDNTQTSVGKRLLRTTLLRPPSHLKTIEDRQELVGIYLNNPSSFFDTTEILPEFPDLELLMAQLVLIPKSVSQRVFEQGVASIVALKSTLDMLPKLRTCLISLASQLEKKSELLNFIIK</sequence>
<dbReference type="Pfam" id="PF05192">
    <property type="entry name" value="MutS_III"/>
    <property type="match status" value="1"/>
</dbReference>
<dbReference type="InterPro" id="IPR036678">
    <property type="entry name" value="MutS_con_dom_sf"/>
</dbReference>
<gene>
    <name evidence="3" type="ORF">As57867_012701</name>
</gene>
<dbReference type="Pfam" id="PF05188">
    <property type="entry name" value="MutS_II"/>
    <property type="match status" value="1"/>
</dbReference>
<evidence type="ECO:0000259" key="1">
    <source>
        <dbReference type="Pfam" id="PF05188"/>
    </source>
</evidence>
<name>A0A6A4YJY0_9STRA</name>
<evidence type="ECO:0000259" key="2">
    <source>
        <dbReference type="Pfam" id="PF05192"/>
    </source>
</evidence>